<evidence type="ECO:0000313" key="1">
    <source>
        <dbReference type="EMBL" id="KAF2234294.1"/>
    </source>
</evidence>
<name>A0A6A6H846_VIRVR</name>
<proteinExistence type="predicted"/>
<accession>A0A6A6H846</accession>
<protein>
    <submittedName>
        <fullName evidence="1">Uncharacterized protein</fullName>
    </submittedName>
</protein>
<sequence length="168" mass="19547">MLALLFTKDLDDYVMKLDTSDAVQKESVKTSLLIFNTCSRRIRSGIKPFTTPPKTIWDSLKSRYEVSGLISRENMMTKWMELRYNNSEKFENFCHKWDKAYNNAKDTGYGILQGSDETSALKEFRSHVLLRALGDHFPYYVESCYQKLRDGIALDPTKMKSDIIYTIN</sequence>
<keyword evidence="2" id="KW-1185">Reference proteome</keyword>
<evidence type="ECO:0000313" key="2">
    <source>
        <dbReference type="Proteomes" id="UP000800092"/>
    </source>
</evidence>
<organism evidence="1 2">
    <name type="scientific">Viridothelium virens</name>
    <name type="common">Speckled blister lichen</name>
    <name type="synonym">Trypethelium virens</name>
    <dbReference type="NCBI Taxonomy" id="1048519"/>
    <lineage>
        <taxon>Eukaryota</taxon>
        <taxon>Fungi</taxon>
        <taxon>Dikarya</taxon>
        <taxon>Ascomycota</taxon>
        <taxon>Pezizomycotina</taxon>
        <taxon>Dothideomycetes</taxon>
        <taxon>Dothideomycetes incertae sedis</taxon>
        <taxon>Trypetheliales</taxon>
        <taxon>Trypetheliaceae</taxon>
        <taxon>Viridothelium</taxon>
    </lineage>
</organism>
<dbReference type="AlphaFoldDB" id="A0A6A6H846"/>
<gene>
    <name evidence="1" type="ORF">EV356DRAFT_501816</name>
</gene>
<reference evidence="1" key="1">
    <citation type="journal article" date="2020" name="Stud. Mycol.">
        <title>101 Dothideomycetes genomes: a test case for predicting lifestyles and emergence of pathogens.</title>
        <authorList>
            <person name="Haridas S."/>
            <person name="Albert R."/>
            <person name="Binder M."/>
            <person name="Bloem J."/>
            <person name="Labutti K."/>
            <person name="Salamov A."/>
            <person name="Andreopoulos B."/>
            <person name="Baker S."/>
            <person name="Barry K."/>
            <person name="Bills G."/>
            <person name="Bluhm B."/>
            <person name="Cannon C."/>
            <person name="Castanera R."/>
            <person name="Culley D."/>
            <person name="Daum C."/>
            <person name="Ezra D."/>
            <person name="Gonzalez J."/>
            <person name="Henrissat B."/>
            <person name="Kuo A."/>
            <person name="Liang C."/>
            <person name="Lipzen A."/>
            <person name="Lutzoni F."/>
            <person name="Magnuson J."/>
            <person name="Mondo S."/>
            <person name="Nolan M."/>
            <person name="Ohm R."/>
            <person name="Pangilinan J."/>
            <person name="Park H.-J."/>
            <person name="Ramirez L."/>
            <person name="Alfaro M."/>
            <person name="Sun H."/>
            <person name="Tritt A."/>
            <person name="Yoshinaga Y."/>
            <person name="Zwiers L.-H."/>
            <person name="Turgeon B."/>
            <person name="Goodwin S."/>
            <person name="Spatafora J."/>
            <person name="Crous P."/>
            <person name="Grigoriev I."/>
        </authorList>
    </citation>
    <scope>NUCLEOTIDE SEQUENCE</scope>
    <source>
        <strain evidence="1">Tuck. ex Michener</strain>
    </source>
</reference>
<dbReference type="Proteomes" id="UP000800092">
    <property type="component" value="Unassembled WGS sequence"/>
</dbReference>
<dbReference type="EMBL" id="ML991799">
    <property type="protein sequence ID" value="KAF2234294.1"/>
    <property type="molecule type" value="Genomic_DNA"/>
</dbReference>